<dbReference type="Pfam" id="PF02518">
    <property type="entry name" value="HATPase_c"/>
    <property type="match status" value="1"/>
</dbReference>
<dbReference type="EMBL" id="BOMI01000023">
    <property type="protein sequence ID" value="GID72903.1"/>
    <property type="molecule type" value="Genomic_DNA"/>
</dbReference>
<keyword evidence="5" id="KW-0547">Nucleotide-binding</keyword>
<feature type="domain" description="DUF7134" evidence="12">
    <location>
        <begin position="3"/>
        <end position="149"/>
    </location>
</feature>
<sequence>MRDALGALLLLALAFVPPLTAAGTRLGELPHRPADLPAVLAAAAMTLPLTARRRWPALVMAIVGAGFALQELRGYRSFAGAGLIVALYSVGLYQERWRRPLAAGALVSYVGLCVALHAAGATARLQDYVLFLLLIALAAVGGAVVRKRRADDREQVLTAERARIARELHDVVTHHVTAMVVQAHATRFVAGPGPAADSLASIGDTGKRALAELRDLLGVLDPARPAPRDRLPGLGQVGELVETTRRAGQPVTLSEEGTPPEMGAGRELAAYRVVQEALTNALKHAAGQPTAVELAYQPDGVTIAVTTARATGSGPVTGSGRGLAGLRERVELFGGELTAGPRADGGFAVRARVPLPGAT</sequence>
<keyword evidence="8" id="KW-0902">Two-component regulatory system</keyword>
<evidence type="ECO:0000256" key="8">
    <source>
        <dbReference type="ARBA" id="ARBA00023012"/>
    </source>
</evidence>
<dbReference type="PANTHER" id="PTHR24421">
    <property type="entry name" value="NITRATE/NITRITE SENSOR PROTEIN NARX-RELATED"/>
    <property type="match status" value="1"/>
</dbReference>
<evidence type="ECO:0000256" key="7">
    <source>
        <dbReference type="ARBA" id="ARBA00022840"/>
    </source>
</evidence>
<dbReference type="Gene3D" id="1.20.5.1930">
    <property type="match status" value="1"/>
</dbReference>
<evidence type="ECO:0000259" key="11">
    <source>
        <dbReference type="Pfam" id="PF07730"/>
    </source>
</evidence>
<feature type="transmembrane region" description="Helical" evidence="9">
    <location>
        <begin position="75"/>
        <end position="93"/>
    </location>
</feature>
<evidence type="ECO:0000313" key="13">
    <source>
        <dbReference type="EMBL" id="GID72903.1"/>
    </source>
</evidence>
<dbReference type="Pfam" id="PF07730">
    <property type="entry name" value="HisKA_3"/>
    <property type="match status" value="1"/>
</dbReference>
<evidence type="ECO:0000256" key="6">
    <source>
        <dbReference type="ARBA" id="ARBA00022777"/>
    </source>
</evidence>
<dbReference type="Pfam" id="PF23539">
    <property type="entry name" value="DUF7134"/>
    <property type="match status" value="1"/>
</dbReference>
<dbReference type="Gene3D" id="3.30.565.10">
    <property type="entry name" value="Histidine kinase-like ATPase, C-terminal domain"/>
    <property type="match status" value="1"/>
</dbReference>
<comment type="catalytic activity">
    <reaction evidence="1">
        <text>ATP + protein L-histidine = ADP + protein N-phospho-L-histidine.</text>
        <dbReference type="EC" id="2.7.13.3"/>
    </reaction>
</comment>
<feature type="transmembrane region" description="Helical" evidence="9">
    <location>
        <begin position="100"/>
        <end position="122"/>
    </location>
</feature>
<dbReference type="InterPro" id="IPR011712">
    <property type="entry name" value="Sig_transdc_His_kin_sub3_dim/P"/>
</dbReference>
<keyword evidence="9" id="KW-0812">Transmembrane</keyword>
<evidence type="ECO:0000256" key="9">
    <source>
        <dbReference type="SAM" id="Phobius"/>
    </source>
</evidence>
<comment type="caution">
    <text evidence="13">The sequence shown here is derived from an EMBL/GenBank/DDBJ whole genome shotgun (WGS) entry which is preliminary data.</text>
</comment>
<keyword evidence="14" id="KW-1185">Reference proteome</keyword>
<dbReference type="InterPro" id="IPR003594">
    <property type="entry name" value="HATPase_dom"/>
</dbReference>
<keyword evidence="4" id="KW-0808">Transferase</keyword>
<keyword evidence="3" id="KW-0597">Phosphoprotein</keyword>
<protein>
    <recommendedName>
        <fullName evidence="2">histidine kinase</fullName>
        <ecNumber evidence="2">2.7.13.3</ecNumber>
    </recommendedName>
</protein>
<feature type="transmembrane region" description="Helical" evidence="9">
    <location>
        <begin position="128"/>
        <end position="145"/>
    </location>
</feature>
<dbReference type="SUPFAM" id="SSF55874">
    <property type="entry name" value="ATPase domain of HSP90 chaperone/DNA topoisomerase II/histidine kinase"/>
    <property type="match status" value="1"/>
</dbReference>
<dbReference type="GO" id="GO:0016301">
    <property type="term" value="F:kinase activity"/>
    <property type="evidence" value="ECO:0007669"/>
    <property type="project" value="UniProtKB-KW"/>
</dbReference>
<dbReference type="EC" id="2.7.13.3" evidence="2"/>
<evidence type="ECO:0000256" key="4">
    <source>
        <dbReference type="ARBA" id="ARBA00022679"/>
    </source>
</evidence>
<evidence type="ECO:0000313" key="14">
    <source>
        <dbReference type="Proteomes" id="UP000609879"/>
    </source>
</evidence>
<feature type="domain" description="Signal transduction histidine kinase subgroup 3 dimerisation and phosphoacceptor" evidence="11">
    <location>
        <begin position="160"/>
        <end position="223"/>
    </location>
</feature>
<evidence type="ECO:0000256" key="2">
    <source>
        <dbReference type="ARBA" id="ARBA00012438"/>
    </source>
</evidence>
<dbReference type="InterPro" id="IPR050482">
    <property type="entry name" value="Sensor_HK_TwoCompSys"/>
</dbReference>
<keyword evidence="9" id="KW-1133">Transmembrane helix</keyword>
<keyword evidence="9" id="KW-0472">Membrane</keyword>
<evidence type="ECO:0000259" key="10">
    <source>
        <dbReference type="Pfam" id="PF02518"/>
    </source>
</evidence>
<reference evidence="13 14" key="1">
    <citation type="submission" date="2021-01" db="EMBL/GenBank/DDBJ databases">
        <title>Whole genome shotgun sequence of Actinoplanes deccanensis NBRC 13994.</title>
        <authorList>
            <person name="Komaki H."/>
            <person name="Tamura T."/>
        </authorList>
    </citation>
    <scope>NUCLEOTIDE SEQUENCE [LARGE SCALE GENOMIC DNA]</scope>
    <source>
        <strain evidence="13 14">NBRC 13994</strain>
    </source>
</reference>
<keyword evidence="6 13" id="KW-0418">Kinase</keyword>
<evidence type="ECO:0000256" key="3">
    <source>
        <dbReference type="ARBA" id="ARBA00022553"/>
    </source>
</evidence>
<dbReference type="Proteomes" id="UP000609879">
    <property type="component" value="Unassembled WGS sequence"/>
</dbReference>
<proteinExistence type="predicted"/>
<keyword evidence="7" id="KW-0067">ATP-binding</keyword>
<feature type="domain" description="Histidine kinase/HSP90-like ATPase" evidence="10">
    <location>
        <begin position="267"/>
        <end position="356"/>
    </location>
</feature>
<gene>
    <name evidence="13" type="ORF">Ade02nite_15440</name>
</gene>
<name>A0ABQ3XYT1_9ACTN</name>
<evidence type="ECO:0000256" key="5">
    <source>
        <dbReference type="ARBA" id="ARBA00022741"/>
    </source>
</evidence>
<dbReference type="PANTHER" id="PTHR24421:SF10">
    <property type="entry name" value="NITRATE_NITRITE SENSOR PROTEIN NARQ"/>
    <property type="match status" value="1"/>
</dbReference>
<dbReference type="CDD" id="cd16917">
    <property type="entry name" value="HATPase_UhpB-NarQ-NarX-like"/>
    <property type="match status" value="1"/>
</dbReference>
<accession>A0ABQ3XYT1</accession>
<organism evidence="13 14">
    <name type="scientific">Paractinoplanes deccanensis</name>
    <dbReference type="NCBI Taxonomy" id="113561"/>
    <lineage>
        <taxon>Bacteria</taxon>
        <taxon>Bacillati</taxon>
        <taxon>Actinomycetota</taxon>
        <taxon>Actinomycetes</taxon>
        <taxon>Micromonosporales</taxon>
        <taxon>Micromonosporaceae</taxon>
        <taxon>Paractinoplanes</taxon>
    </lineage>
</organism>
<evidence type="ECO:0000256" key="1">
    <source>
        <dbReference type="ARBA" id="ARBA00000085"/>
    </source>
</evidence>
<evidence type="ECO:0000259" key="12">
    <source>
        <dbReference type="Pfam" id="PF23539"/>
    </source>
</evidence>
<dbReference type="InterPro" id="IPR036890">
    <property type="entry name" value="HATPase_C_sf"/>
</dbReference>
<dbReference type="InterPro" id="IPR055558">
    <property type="entry name" value="DUF7134"/>
</dbReference>